<name>A0A3D8I986_9HELI</name>
<evidence type="ECO:0000313" key="8">
    <source>
        <dbReference type="EMBL" id="RDU61687.1"/>
    </source>
</evidence>
<feature type="binding site" evidence="7">
    <location>
        <position position="114"/>
    </location>
    <ligand>
        <name>Zn(2+)</name>
        <dbReference type="ChEBI" id="CHEBI:29105"/>
        <note>catalytic</note>
    </ligand>
</feature>
<proteinExistence type="inferred from homology"/>
<keyword evidence="7" id="KW-0698">rRNA processing</keyword>
<dbReference type="GO" id="GO:0005737">
    <property type="term" value="C:cytoplasm"/>
    <property type="evidence" value="ECO:0007669"/>
    <property type="project" value="UniProtKB-SubCell"/>
</dbReference>
<dbReference type="SUPFAM" id="SSF55486">
    <property type="entry name" value="Metalloproteases ('zincins'), catalytic domain"/>
    <property type="match status" value="1"/>
</dbReference>
<dbReference type="EMBL" id="NXLS01000012">
    <property type="protein sequence ID" value="RDU61687.1"/>
    <property type="molecule type" value="Genomic_DNA"/>
</dbReference>
<dbReference type="Pfam" id="PF02130">
    <property type="entry name" value="YbeY"/>
    <property type="match status" value="1"/>
</dbReference>
<dbReference type="GO" id="GO:0004521">
    <property type="term" value="F:RNA endonuclease activity"/>
    <property type="evidence" value="ECO:0007669"/>
    <property type="project" value="UniProtKB-UniRule"/>
</dbReference>
<keyword evidence="3 7" id="KW-0479">Metal-binding</keyword>
<dbReference type="InterPro" id="IPR023091">
    <property type="entry name" value="MetalPrtase_cat_dom_sf_prd"/>
</dbReference>
<comment type="function">
    <text evidence="7">Single strand-specific metallo-endoribonuclease involved in late-stage 70S ribosome quality control and in maturation of the 3' terminus of the 16S rRNA.</text>
</comment>
<evidence type="ECO:0000256" key="4">
    <source>
        <dbReference type="ARBA" id="ARBA00022759"/>
    </source>
</evidence>
<evidence type="ECO:0000256" key="7">
    <source>
        <dbReference type="HAMAP-Rule" id="MF_00009"/>
    </source>
</evidence>
<comment type="subcellular location">
    <subcellularLocation>
        <location evidence="7">Cytoplasm</location>
    </subcellularLocation>
</comment>
<dbReference type="Proteomes" id="UP000256650">
    <property type="component" value="Unassembled WGS sequence"/>
</dbReference>
<dbReference type="GO" id="GO:0008270">
    <property type="term" value="F:zinc ion binding"/>
    <property type="evidence" value="ECO:0007669"/>
    <property type="project" value="UniProtKB-UniRule"/>
</dbReference>
<dbReference type="AlphaFoldDB" id="A0A3D8I986"/>
<dbReference type="InterPro" id="IPR002036">
    <property type="entry name" value="YbeY"/>
</dbReference>
<dbReference type="PROSITE" id="PS01306">
    <property type="entry name" value="UPF0054"/>
    <property type="match status" value="1"/>
</dbReference>
<keyword evidence="4 7" id="KW-0255">Endonuclease</keyword>
<dbReference type="OrthoDB" id="9807740at2"/>
<evidence type="ECO:0000256" key="1">
    <source>
        <dbReference type="ARBA" id="ARBA00010875"/>
    </source>
</evidence>
<keyword evidence="7" id="KW-0963">Cytoplasm</keyword>
<evidence type="ECO:0000256" key="3">
    <source>
        <dbReference type="ARBA" id="ARBA00022723"/>
    </source>
</evidence>
<keyword evidence="5 7" id="KW-0378">Hydrolase</keyword>
<evidence type="ECO:0000313" key="9">
    <source>
        <dbReference type="Proteomes" id="UP000256650"/>
    </source>
</evidence>
<keyword evidence="6 7" id="KW-0862">Zinc</keyword>
<comment type="cofactor">
    <cofactor evidence="7">
        <name>Zn(2+)</name>
        <dbReference type="ChEBI" id="CHEBI:29105"/>
    </cofactor>
    <text evidence="7">Binds 1 zinc ion.</text>
</comment>
<keyword evidence="7" id="KW-0690">Ribosome biogenesis</keyword>
<dbReference type="HAMAP" id="MF_00009">
    <property type="entry name" value="Endoribonucl_YbeY"/>
    <property type="match status" value="1"/>
</dbReference>
<feature type="binding site" evidence="7">
    <location>
        <position position="120"/>
    </location>
    <ligand>
        <name>Zn(2+)</name>
        <dbReference type="ChEBI" id="CHEBI:29105"/>
        <note>catalytic</note>
    </ligand>
</feature>
<sequence length="150" mass="17196">MKHIDIENQSNFTLKQEFVAFLNSILEAILQDLKLPLKPCELILVDNTKITQLNAEFRGIATPTDVLSFPLNTKFSPILGSIVISVEYAQEISWRLKHSIEEEIALLFIHGILHLVGFDHEVDKGEQRIKEEEFISKFNLPKSLIVRTQL</sequence>
<evidence type="ECO:0000256" key="5">
    <source>
        <dbReference type="ARBA" id="ARBA00022801"/>
    </source>
</evidence>
<comment type="caution">
    <text evidence="8">The sequence shown here is derived from an EMBL/GenBank/DDBJ whole genome shotgun (WGS) entry which is preliminary data.</text>
</comment>
<comment type="similarity">
    <text evidence="1 7">Belongs to the endoribonuclease YbeY family.</text>
</comment>
<dbReference type="PANTHER" id="PTHR46986">
    <property type="entry name" value="ENDORIBONUCLEASE YBEY, CHLOROPLASTIC"/>
    <property type="match status" value="1"/>
</dbReference>
<keyword evidence="2 7" id="KW-0540">Nuclease</keyword>
<dbReference type="NCBIfam" id="TIGR00043">
    <property type="entry name" value="rRNA maturation RNase YbeY"/>
    <property type="match status" value="1"/>
</dbReference>
<evidence type="ECO:0000256" key="6">
    <source>
        <dbReference type="ARBA" id="ARBA00022833"/>
    </source>
</evidence>
<dbReference type="InterPro" id="IPR020549">
    <property type="entry name" value="YbeY_CS"/>
</dbReference>
<dbReference type="Gene3D" id="3.40.390.30">
    <property type="entry name" value="Metalloproteases ('zincins'), catalytic domain"/>
    <property type="match status" value="1"/>
</dbReference>
<dbReference type="GO" id="GO:0004222">
    <property type="term" value="F:metalloendopeptidase activity"/>
    <property type="evidence" value="ECO:0007669"/>
    <property type="project" value="InterPro"/>
</dbReference>
<accession>A0A3D8I986</accession>
<evidence type="ECO:0000256" key="2">
    <source>
        <dbReference type="ARBA" id="ARBA00022722"/>
    </source>
</evidence>
<reference evidence="8 9" key="1">
    <citation type="submission" date="2018-04" db="EMBL/GenBank/DDBJ databases">
        <title>Novel Campyloabacter and Helicobacter Species and Strains.</title>
        <authorList>
            <person name="Mannion A.J."/>
            <person name="Shen Z."/>
            <person name="Fox J.G."/>
        </authorList>
    </citation>
    <scope>NUCLEOTIDE SEQUENCE [LARGE SCALE GENOMIC DNA]</scope>
    <source>
        <strain evidence="8 9">MIT 99-5101</strain>
    </source>
</reference>
<feature type="binding site" evidence="7">
    <location>
        <position position="110"/>
    </location>
    <ligand>
        <name>Zn(2+)</name>
        <dbReference type="ChEBI" id="CHEBI:29105"/>
        <note>catalytic</note>
    </ligand>
</feature>
<dbReference type="GO" id="GO:0006364">
    <property type="term" value="P:rRNA processing"/>
    <property type="evidence" value="ECO:0007669"/>
    <property type="project" value="UniProtKB-UniRule"/>
</dbReference>
<protein>
    <recommendedName>
        <fullName evidence="7">Endoribonuclease YbeY</fullName>
        <ecNumber evidence="7">3.1.-.-</ecNumber>
    </recommendedName>
</protein>
<dbReference type="EC" id="3.1.-.-" evidence="7"/>
<gene>
    <name evidence="7" type="primary">ybeY</name>
    <name evidence="8" type="ORF">CQA43_09000</name>
</gene>
<dbReference type="PANTHER" id="PTHR46986:SF1">
    <property type="entry name" value="ENDORIBONUCLEASE YBEY, CHLOROPLASTIC"/>
    <property type="match status" value="1"/>
</dbReference>
<keyword evidence="9" id="KW-1185">Reference proteome</keyword>
<organism evidence="8 9">
    <name type="scientific">Helicobacter ganmani</name>
    <dbReference type="NCBI Taxonomy" id="60246"/>
    <lineage>
        <taxon>Bacteria</taxon>
        <taxon>Pseudomonadati</taxon>
        <taxon>Campylobacterota</taxon>
        <taxon>Epsilonproteobacteria</taxon>
        <taxon>Campylobacterales</taxon>
        <taxon>Helicobacteraceae</taxon>
        <taxon>Helicobacter</taxon>
    </lineage>
</organism>